<evidence type="ECO:0000259" key="8">
    <source>
        <dbReference type="PROSITE" id="PS50811"/>
    </source>
</evidence>
<feature type="region of interest" description="Disordered" evidence="7">
    <location>
        <begin position="519"/>
        <end position="541"/>
    </location>
</feature>
<name>A0A2P2LK96_RHIMU</name>
<dbReference type="InterPro" id="IPR003657">
    <property type="entry name" value="WRKY_dom"/>
</dbReference>
<dbReference type="SMART" id="SM00774">
    <property type="entry name" value="WRKY"/>
    <property type="match status" value="2"/>
</dbReference>
<evidence type="ECO:0000256" key="3">
    <source>
        <dbReference type="ARBA" id="ARBA00023015"/>
    </source>
</evidence>
<evidence type="ECO:0000313" key="9">
    <source>
        <dbReference type="EMBL" id="MBX18392.1"/>
    </source>
</evidence>
<feature type="compositionally biased region" description="Polar residues" evidence="7">
    <location>
        <begin position="315"/>
        <end position="324"/>
    </location>
</feature>
<feature type="region of interest" description="Disordered" evidence="7">
    <location>
        <begin position="75"/>
        <end position="117"/>
    </location>
</feature>
<feature type="compositionally biased region" description="Low complexity" evidence="7">
    <location>
        <begin position="208"/>
        <end position="219"/>
    </location>
</feature>
<feature type="region of interest" description="Disordered" evidence="7">
    <location>
        <begin position="1"/>
        <end position="41"/>
    </location>
</feature>
<feature type="domain" description="WRKY" evidence="8">
    <location>
        <begin position="240"/>
        <end position="304"/>
    </location>
</feature>
<keyword evidence="6" id="KW-0539">Nucleus</keyword>
<reference evidence="9" key="1">
    <citation type="submission" date="2018-02" db="EMBL/GenBank/DDBJ databases">
        <title>Rhizophora mucronata_Transcriptome.</title>
        <authorList>
            <person name="Meera S.P."/>
            <person name="Sreeshan A."/>
            <person name="Augustine A."/>
        </authorList>
    </citation>
    <scope>NUCLEOTIDE SEQUENCE</scope>
    <source>
        <tissue evidence="9">Leaf</tissue>
    </source>
</reference>
<sequence>MAEKHISTASTNTTARGAQPPPARPTITLPPRPSMDALFTGGFSPGPMTLVSSFFSDSYQDASFSQLLAMASPLPRPNPLTENSIPNGTAAPPPPPSLPIPREDGSDKNNNPGFKQSRPVNLAVARSPLFTVPPGLSPSGLLNSPGFFSPQSPFGMSHRQALAQVTAQAALAAQSQMHMQAQYQLPSVAAPNELVAHNPSYTAGEAAQQQLPPSTSQPQDTAREPSEISHPDRKHQAPLAVDKPSDDGYNWRKYGQKPIKGSEYPRSYYKCTHPKCPVKKKVERSSNGQITEIIYKGQHNHELPQPNKRSRDSNDPINSINSQAKPEFGSQAHAVGIKKLMEAAPTNSVSGRDQESIQAEPTEIPDSSDSEEAGVAATRENEADDDEPNPKRGNTDVGASEVVLAHKTVTEPKIIVQTRSEVDLLDDGYRWRKYGQKVVKGNPHPRSYYKCTSAGCNVRKHVERAATDPKAVVTTYEGKHNHDVPAARNSSHAMANNNAPALQSNPPNVVAEKHPMLKGMDFGNNGQRPRLLQLKQEEIRV</sequence>
<feature type="compositionally biased region" description="Basic and acidic residues" evidence="7">
    <location>
        <begin position="221"/>
        <end position="235"/>
    </location>
</feature>
<feature type="compositionally biased region" description="Polar residues" evidence="7">
    <location>
        <begin position="345"/>
        <end position="359"/>
    </location>
</feature>
<feature type="compositionally biased region" description="Polar residues" evidence="7">
    <location>
        <begin position="7"/>
        <end position="16"/>
    </location>
</feature>
<evidence type="ECO:0000256" key="2">
    <source>
        <dbReference type="ARBA" id="ARBA00022737"/>
    </source>
</evidence>
<evidence type="ECO:0000256" key="7">
    <source>
        <dbReference type="SAM" id="MobiDB-lite"/>
    </source>
</evidence>
<dbReference type="SUPFAM" id="SSF118290">
    <property type="entry name" value="WRKY DNA-binding domain"/>
    <property type="match status" value="2"/>
</dbReference>
<dbReference type="FunFam" id="2.20.25.80:FF:000006">
    <property type="entry name" value="WRKY transcription factor"/>
    <property type="match status" value="1"/>
</dbReference>
<dbReference type="Gene3D" id="2.20.25.80">
    <property type="entry name" value="WRKY domain"/>
    <property type="match status" value="2"/>
</dbReference>
<dbReference type="GO" id="GO:0003700">
    <property type="term" value="F:DNA-binding transcription factor activity"/>
    <property type="evidence" value="ECO:0007669"/>
    <property type="project" value="InterPro"/>
</dbReference>
<dbReference type="PANTHER" id="PTHR31221:SF141">
    <property type="entry name" value="WRKY PROTEIN"/>
    <property type="match status" value="1"/>
</dbReference>
<keyword evidence="3" id="KW-0805">Transcription regulation</keyword>
<evidence type="ECO:0000256" key="5">
    <source>
        <dbReference type="ARBA" id="ARBA00023163"/>
    </source>
</evidence>
<dbReference type="InterPro" id="IPR036576">
    <property type="entry name" value="WRKY_dom_sf"/>
</dbReference>
<organism evidence="9">
    <name type="scientific">Rhizophora mucronata</name>
    <name type="common">Asiatic mangrove</name>
    <dbReference type="NCBI Taxonomy" id="61149"/>
    <lineage>
        <taxon>Eukaryota</taxon>
        <taxon>Viridiplantae</taxon>
        <taxon>Streptophyta</taxon>
        <taxon>Embryophyta</taxon>
        <taxon>Tracheophyta</taxon>
        <taxon>Spermatophyta</taxon>
        <taxon>Magnoliopsida</taxon>
        <taxon>eudicotyledons</taxon>
        <taxon>Gunneridae</taxon>
        <taxon>Pentapetalae</taxon>
        <taxon>rosids</taxon>
        <taxon>fabids</taxon>
        <taxon>Malpighiales</taxon>
        <taxon>Rhizophoraceae</taxon>
        <taxon>Rhizophora</taxon>
    </lineage>
</organism>
<dbReference type="PANTHER" id="PTHR31221">
    <property type="entry name" value="WRKY TRANSCRIPTION FACTOR PROTEIN 1-RELATED"/>
    <property type="match status" value="1"/>
</dbReference>
<feature type="region of interest" description="Disordered" evidence="7">
    <location>
        <begin position="195"/>
        <end position="399"/>
    </location>
</feature>
<keyword evidence="4" id="KW-0238">DNA-binding</keyword>
<proteinExistence type="predicted"/>
<dbReference type="Pfam" id="PF03106">
    <property type="entry name" value="WRKY"/>
    <property type="match status" value="2"/>
</dbReference>
<feature type="compositionally biased region" description="Basic residues" evidence="7">
    <location>
        <begin position="272"/>
        <end position="282"/>
    </location>
</feature>
<dbReference type="InterPro" id="IPR044810">
    <property type="entry name" value="WRKY_plant"/>
</dbReference>
<dbReference type="AlphaFoldDB" id="A0A2P2LK96"/>
<keyword evidence="5" id="KW-0804">Transcription</keyword>
<dbReference type="PROSITE" id="PS50811">
    <property type="entry name" value="WRKY"/>
    <property type="match status" value="2"/>
</dbReference>
<protein>
    <submittedName>
        <fullName evidence="9">Uncharacterized protein WRKY transcription factor 06</fullName>
    </submittedName>
</protein>
<keyword evidence="2" id="KW-0677">Repeat</keyword>
<dbReference type="FunFam" id="2.20.25.80:FF:000001">
    <property type="entry name" value="WRKY transcription factor 33"/>
    <property type="match status" value="1"/>
</dbReference>
<feature type="domain" description="WRKY" evidence="8">
    <location>
        <begin position="420"/>
        <end position="485"/>
    </location>
</feature>
<comment type="subcellular location">
    <subcellularLocation>
        <location evidence="1">Nucleus</location>
    </subcellularLocation>
</comment>
<evidence type="ECO:0000256" key="6">
    <source>
        <dbReference type="ARBA" id="ARBA00023242"/>
    </source>
</evidence>
<dbReference type="GO" id="GO:0043565">
    <property type="term" value="F:sequence-specific DNA binding"/>
    <property type="evidence" value="ECO:0007669"/>
    <property type="project" value="InterPro"/>
</dbReference>
<evidence type="ECO:0000256" key="1">
    <source>
        <dbReference type="ARBA" id="ARBA00004123"/>
    </source>
</evidence>
<feature type="compositionally biased region" description="Pro residues" evidence="7">
    <location>
        <begin position="19"/>
        <end position="33"/>
    </location>
</feature>
<evidence type="ECO:0000256" key="4">
    <source>
        <dbReference type="ARBA" id="ARBA00023125"/>
    </source>
</evidence>
<dbReference type="GO" id="GO:0005634">
    <property type="term" value="C:nucleus"/>
    <property type="evidence" value="ECO:0007669"/>
    <property type="project" value="UniProtKB-SubCell"/>
</dbReference>
<accession>A0A2P2LK96</accession>
<dbReference type="EMBL" id="GGEC01037908">
    <property type="protein sequence ID" value="MBX18392.1"/>
    <property type="molecule type" value="Transcribed_RNA"/>
</dbReference>